<comment type="caution">
    <text evidence="1">The sequence shown here is derived from an EMBL/GenBank/DDBJ whole genome shotgun (WGS) entry which is preliminary data.</text>
</comment>
<dbReference type="Proteomes" id="UP001497700">
    <property type="component" value="Unassembled WGS sequence"/>
</dbReference>
<proteinExistence type="predicted"/>
<evidence type="ECO:0000313" key="1">
    <source>
        <dbReference type="EMBL" id="KAI4859736.1"/>
    </source>
</evidence>
<keyword evidence="2" id="KW-1185">Reference proteome</keyword>
<name>A0ACB9YKV7_9PEZI</name>
<evidence type="ECO:0000313" key="2">
    <source>
        <dbReference type="Proteomes" id="UP001497700"/>
    </source>
</evidence>
<gene>
    <name evidence="1" type="ORF">F4820DRAFT_438910</name>
</gene>
<accession>A0ACB9YKV7</accession>
<reference evidence="1 2" key="1">
    <citation type="journal article" date="2022" name="New Phytol.">
        <title>Ecological generalism drives hyperdiversity of secondary metabolite gene clusters in xylarialean endophytes.</title>
        <authorList>
            <person name="Franco M.E.E."/>
            <person name="Wisecaver J.H."/>
            <person name="Arnold A.E."/>
            <person name="Ju Y.M."/>
            <person name="Slot J.C."/>
            <person name="Ahrendt S."/>
            <person name="Moore L.P."/>
            <person name="Eastman K.E."/>
            <person name="Scott K."/>
            <person name="Konkel Z."/>
            <person name="Mondo S.J."/>
            <person name="Kuo A."/>
            <person name="Hayes R.D."/>
            <person name="Haridas S."/>
            <person name="Andreopoulos B."/>
            <person name="Riley R."/>
            <person name="LaButti K."/>
            <person name="Pangilinan J."/>
            <person name="Lipzen A."/>
            <person name="Amirebrahimi M."/>
            <person name="Yan J."/>
            <person name="Adam C."/>
            <person name="Keymanesh K."/>
            <person name="Ng V."/>
            <person name="Louie K."/>
            <person name="Northen T."/>
            <person name="Drula E."/>
            <person name="Henrissat B."/>
            <person name="Hsieh H.M."/>
            <person name="Youens-Clark K."/>
            <person name="Lutzoni F."/>
            <person name="Miadlikowska J."/>
            <person name="Eastwood D.C."/>
            <person name="Hamelin R.C."/>
            <person name="Grigoriev I.V."/>
            <person name="U'Ren J.M."/>
        </authorList>
    </citation>
    <scope>NUCLEOTIDE SEQUENCE [LARGE SCALE GENOMIC DNA]</scope>
    <source>
        <strain evidence="1 2">CBS 119005</strain>
    </source>
</reference>
<dbReference type="EMBL" id="MU393616">
    <property type="protein sequence ID" value="KAI4859736.1"/>
    <property type="molecule type" value="Genomic_DNA"/>
</dbReference>
<organism evidence="1 2">
    <name type="scientific">Hypoxylon rubiginosum</name>
    <dbReference type="NCBI Taxonomy" id="110542"/>
    <lineage>
        <taxon>Eukaryota</taxon>
        <taxon>Fungi</taxon>
        <taxon>Dikarya</taxon>
        <taxon>Ascomycota</taxon>
        <taxon>Pezizomycotina</taxon>
        <taxon>Sordariomycetes</taxon>
        <taxon>Xylariomycetidae</taxon>
        <taxon>Xylariales</taxon>
        <taxon>Hypoxylaceae</taxon>
        <taxon>Hypoxylon</taxon>
    </lineage>
</organism>
<sequence>MSPPSREQLLKTAKIFLQGFNEFTPEAVTRLGSPNCTYRMGPECLKQAPKSNDEIKTFVKALQTITPTFELKLVEGEEIMVDVEARKIAMHLRSHSPTVAGLYQNEYIFIVTLSEDGTMVDDVLEFTDSLHSAEMLPKMAKAAEEAAKK</sequence>
<protein>
    <submittedName>
        <fullName evidence="1">Uncharacterized protein</fullName>
    </submittedName>
</protein>